<feature type="transmembrane region" description="Helical" evidence="2">
    <location>
        <begin position="439"/>
        <end position="464"/>
    </location>
</feature>
<feature type="transmembrane region" description="Helical" evidence="2">
    <location>
        <begin position="177"/>
        <end position="201"/>
    </location>
</feature>
<proteinExistence type="predicted"/>
<dbReference type="GO" id="GO:0015813">
    <property type="term" value="P:L-glutamate transmembrane transport"/>
    <property type="evidence" value="ECO:0007669"/>
    <property type="project" value="InterPro"/>
</dbReference>
<organism evidence="3 4">
    <name type="scientific">Roseimaritima ulvae</name>
    <dbReference type="NCBI Taxonomy" id="980254"/>
    <lineage>
        <taxon>Bacteria</taxon>
        <taxon>Pseudomonadati</taxon>
        <taxon>Planctomycetota</taxon>
        <taxon>Planctomycetia</taxon>
        <taxon>Pirellulales</taxon>
        <taxon>Pirellulaceae</taxon>
        <taxon>Roseimaritima</taxon>
    </lineage>
</organism>
<evidence type="ECO:0000313" key="3">
    <source>
        <dbReference type="EMBL" id="QEG42633.1"/>
    </source>
</evidence>
<evidence type="ECO:0008006" key="5">
    <source>
        <dbReference type="Google" id="ProtNLM"/>
    </source>
</evidence>
<feature type="transmembrane region" description="Helical" evidence="2">
    <location>
        <begin position="23"/>
        <end position="43"/>
    </location>
</feature>
<dbReference type="GO" id="GO:0015501">
    <property type="term" value="F:glutamate:sodium symporter activity"/>
    <property type="evidence" value="ECO:0007669"/>
    <property type="project" value="InterPro"/>
</dbReference>
<reference evidence="3 4" key="1">
    <citation type="submission" date="2019-08" db="EMBL/GenBank/DDBJ databases">
        <title>Deep-cultivation of Planctomycetes and their phenomic and genomic characterization uncovers novel biology.</title>
        <authorList>
            <person name="Wiegand S."/>
            <person name="Jogler M."/>
            <person name="Boedeker C."/>
            <person name="Pinto D."/>
            <person name="Vollmers J."/>
            <person name="Rivas-Marin E."/>
            <person name="Kohn T."/>
            <person name="Peeters S.H."/>
            <person name="Heuer A."/>
            <person name="Rast P."/>
            <person name="Oberbeckmann S."/>
            <person name="Bunk B."/>
            <person name="Jeske O."/>
            <person name="Meyerdierks A."/>
            <person name="Storesund J.E."/>
            <person name="Kallscheuer N."/>
            <person name="Luecker S."/>
            <person name="Lage O.M."/>
            <person name="Pohl T."/>
            <person name="Merkel B.J."/>
            <person name="Hornburger P."/>
            <person name="Mueller R.-W."/>
            <person name="Bruemmer F."/>
            <person name="Labrenz M."/>
            <person name="Spormann A.M."/>
            <person name="Op den Camp H."/>
            <person name="Overmann J."/>
            <person name="Amann R."/>
            <person name="Jetten M.S.M."/>
            <person name="Mascher T."/>
            <person name="Medema M.H."/>
            <person name="Devos D.P."/>
            <person name="Kaster A.-K."/>
            <person name="Ovreas L."/>
            <person name="Rohde M."/>
            <person name="Galperin M.Y."/>
            <person name="Jogler C."/>
        </authorList>
    </citation>
    <scope>NUCLEOTIDE SEQUENCE [LARGE SCALE GENOMIC DNA]</scope>
    <source>
        <strain evidence="3 4">UC8</strain>
    </source>
</reference>
<dbReference type="EMBL" id="CP042914">
    <property type="protein sequence ID" value="QEG42633.1"/>
    <property type="molecule type" value="Genomic_DNA"/>
</dbReference>
<name>A0A5B9R7Y6_9BACT</name>
<feature type="transmembrane region" description="Helical" evidence="2">
    <location>
        <begin position="378"/>
        <end position="398"/>
    </location>
</feature>
<feature type="transmembrane region" description="Helical" evidence="2">
    <location>
        <begin position="142"/>
        <end position="162"/>
    </location>
</feature>
<feature type="transmembrane region" description="Helical" evidence="2">
    <location>
        <begin position="109"/>
        <end position="130"/>
    </location>
</feature>
<feature type="transmembrane region" description="Helical" evidence="2">
    <location>
        <begin position="254"/>
        <end position="275"/>
    </location>
</feature>
<feature type="transmembrane region" description="Helical" evidence="2">
    <location>
        <begin position="347"/>
        <end position="372"/>
    </location>
</feature>
<protein>
    <recommendedName>
        <fullName evidence="5">Sodium/glutamate symporter</fullName>
    </recommendedName>
</protein>
<keyword evidence="2" id="KW-0472">Membrane</keyword>
<dbReference type="KEGG" id="rul:UC8_46750"/>
<evidence type="ECO:0000256" key="1">
    <source>
        <dbReference type="SAM" id="MobiDB-lite"/>
    </source>
</evidence>
<feature type="transmembrane region" description="Helical" evidence="2">
    <location>
        <begin position="304"/>
        <end position="326"/>
    </location>
</feature>
<feature type="transmembrane region" description="Helical" evidence="2">
    <location>
        <begin position="64"/>
        <end position="85"/>
    </location>
</feature>
<dbReference type="AlphaFoldDB" id="A0A5B9R7Y6"/>
<keyword evidence="2" id="KW-1133">Transmembrane helix</keyword>
<keyword evidence="4" id="KW-1185">Reference proteome</keyword>
<sequence length="492" mass="51207">MVVWLLAALVVRAAFPLFAAVRIPASLIAGAIGLAVLQFAGWVQRTPTAADRLRQWSESMAACSDTLASWPGVLIAVVFAGLLLAKSDSGSHDAAAHGTSARQVGRAGLMVWIIVLGQTAVGLWITWLVIQPIYDLPNATGMLIETGFAGGHGTAAAMGTVFEHPSINLPAGLDLGLLMATAGLAFGLVSGIAWINLAIWLRWYTPAESDAPDAFQGGADQSDAASPGSDAPSTVVVGPDLGKPRVDGNVLDPLLLQAAWLMLAFGIGLALQQLVSWAGLYVDDWRGYAADSQSNGNVALRERMSVAGVLSSFPLFIYTLFGGAIVRGGLRLVGRSHLIDSHTIARLVAASMDVLVVAAVATLNLTAVAALWVPFTCLFIGGAVWSSFCLLGLSRWILPARMWFPLGLINYGMSTGTTATGFVLLRVVDPNLKSGAGEVYALAAPLSAPFIGGGMLTVALPLLVLQSVPIAASTIGITAVVLVLIMVGIRRP</sequence>
<accession>A0A5B9R7Y6</accession>
<feature type="compositionally biased region" description="Low complexity" evidence="1">
    <location>
        <begin position="217"/>
        <end position="233"/>
    </location>
</feature>
<dbReference type="InterPro" id="IPR004445">
    <property type="entry name" value="GltS"/>
</dbReference>
<evidence type="ECO:0000313" key="4">
    <source>
        <dbReference type="Proteomes" id="UP000325286"/>
    </source>
</evidence>
<dbReference type="PANTHER" id="PTHR36178:SF1">
    <property type="entry name" value="SODIUM_GLUTAMATE SYMPORTER"/>
    <property type="match status" value="1"/>
</dbReference>
<dbReference type="PANTHER" id="PTHR36178">
    <property type="entry name" value="SLR0625 PROTEIN"/>
    <property type="match status" value="1"/>
</dbReference>
<dbReference type="GO" id="GO:0016020">
    <property type="term" value="C:membrane"/>
    <property type="evidence" value="ECO:0007669"/>
    <property type="project" value="InterPro"/>
</dbReference>
<keyword evidence="2" id="KW-0812">Transmembrane</keyword>
<feature type="transmembrane region" description="Helical" evidence="2">
    <location>
        <begin position="470"/>
        <end position="489"/>
    </location>
</feature>
<gene>
    <name evidence="3" type="ORF">UC8_46750</name>
</gene>
<feature type="region of interest" description="Disordered" evidence="1">
    <location>
        <begin position="214"/>
        <end position="234"/>
    </location>
</feature>
<evidence type="ECO:0000256" key="2">
    <source>
        <dbReference type="SAM" id="Phobius"/>
    </source>
</evidence>
<dbReference type="Proteomes" id="UP000325286">
    <property type="component" value="Chromosome"/>
</dbReference>